<dbReference type="KEGG" id="sdd:D9753_30265"/>
<reference evidence="7 8" key="1">
    <citation type="submission" date="2018-10" db="EMBL/GenBank/DDBJ databases">
        <title>The genome of Streptomyces dangxiongensis Z022.</title>
        <authorList>
            <person name="Zhang B."/>
        </authorList>
    </citation>
    <scope>NUCLEOTIDE SEQUENCE [LARGE SCALE GENOMIC DNA]</scope>
    <source>
        <strain evidence="7 8">Z022</strain>
    </source>
</reference>
<proteinExistence type="predicted"/>
<accession>A0A3G2JLI5</accession>
<dbReference type="Pfam" id="PF04055">
    <property type="entry name" value="Radical_SAM"/>
    <property type="match status" value="1"/>
</dbReference>
<keyword evidence="8" id="KW-1185">Reference proteome</keyword>
<dbReference type="GO" id="GO:0016491">
    <property type="term" value="F:oxidoreductase activity"/>
    <property type="evidence" value="ECO:0007669"/>
    <property type="project" value="InterPro"/>
</dbReference>
<keyword evidence="2" id="KW-0949">S-adenosyl-L-methionine</keyword>
<dbReference type="AlphaFoldDB" id="A0A3G2JLI5"/>
<keyword evidence="5" id="KW-0411">Iron-sulfur</keyword>
<dbReference type="PANTHER" id="PTHR43273:SF8">
    <property type="entry name" value="RADICAL SAM DOMAIN PROTEIN"/>
    <property type="match status" value="1"/>
</dbReference>
<dbReference type="InterPro" id="IPR023885">
    <property type="entry name" value="4Fe4S-binding_SPASM_dom"/>
</dbReference>
<name>A0A3G2JLI5_9ACTN</name>
<evidence type="ECO:0000256" key="3">
    <source>
        <dbReference type="ARBA" id="ARBA00022723"/>
    </source>
</evidence>
<evidence type="ECO:0000256" key="5">
    <source>
        <dbReference type="ARBA" id="ARBA00023014"/>
    </source>
</evidence>
<gene>
    <name evidence="7" type="ORF">D9753_30265</name>
</gene>
<dbReference type="InterPro" id="IPR023867">
    <property type="entry name" value="Sulphatase_maturase_rSAM"/>
</dbReference>
<dbReference type="NCBIfam" id="TIGR04085">
    <property type="entry name" value="rSAM_more_4Fe4S"/>
    <property type="match status" value="1"/>
</dbReference>
<dbReference type="SFLD" id="SFLDS00029">
    <property type="entry name" value="Radical_SAM"/>
    <property type="match status" value="1"/>
</dbReference>
<organism evidence="7 8">
    <name type="scientific">Streptomyces dangxiongensis</name>
    <dbReference type="NCBI Taxonomy" id="1442032"/>
    <lineage>
        <taxon>Bacteria</taxon>
        <taxon>Bacillati</taxon>
        <taxon>Actinomycetota</taxon>
        <taxon>Actinomycetes</taxon>
        <taxon>Kitasatosporales</taxon>
        <taxon>Streptomycetaceae</taxon>
        <taxon>Streptomyces</taxon>
    </lineage>
</organism>
<evidence type="ECO:0000259" key="6">
    <source>
        <dbReference type="PROSITE" id="PS51918"/>
    </source>
</evidence>
<dbReference type="InterPro" id="IPR058240">
    <property type="entry name" value="rSAM_sf"/>
</dbReference>
<dbReference type="CDD" id="cd01335">
    <property type="entry name" value="Radical_SAM"/>
    <property type="match status" value="1"/>
</dbReference>
<evidence type="ECO:0000256" key="2">
    <source>
        <dbReference type="ARBA" id="ARBA00022691"/>
    </source>
</evidence>
<dbReference type="EMBL" id="CP033073">
    <property type="protein sequence ID" value="AYN42461.1"/>
    <property type="molecule type" value="Genomic_DNA"/>
</dbReference>
<sequence>MPVTRTASIDLESLYAPLSSTGPDTAVSVILKLRGETCDIDCLYCFEKRKESPGGARISAAQVHRLGSIFSGRPLSVELHGGEPLAAGRERIAEILDALAGQPNVIRVSLQTNGLQLDDAWLDLFERHCPQLEIGLSLDGDALGNSWRVGYDGRPTYPRVIEALELLGRRERRVGVICAVTPYVLGRASEVMEHLASFPAVTTVSLVPCFDAAVTRSTTVAGSRTPTSRALQRRAIGPTGPAWAVTPRQYADFVLDTAHHWVADGLFRRVKLEPVVSVIRRLRGLQTRSCHFSDLKCDHVLTLYPDDRLGSCDELPWPQAGLAALGDVHAEADVASAQGSSALLRQARSLITKCTTCDYRDTCGAGCPAVRLRFAAAGDEDAYCDHRMRLIDGVAALLTQPDLPPGASCSRLHWRPVRPNDMHDVVAFLARWDDPSAPRPPARLQVSTHGNINTVGLPGIHEADDLDPRHPQWYEGIEPGVRPVLDALTAGWNTVTYDSCQGHAYADLPEAEPRFLSVGILPRDRAECARTAARLCRAAGRAESSLPGACSLVLGRNELMCRTTGRVYPTLDLYLVPSAGTTPAEYFEDLTEAVHVLTEALAEAASALPSALCACACACATEAHSSDGGEQ</sequence>
<keyword evidence="3" id="KW-0479">Metal-binding</keyword>
<comment type="cofactor">
    <cofactor evidence="1">
        <name>[4Fe-4S] cluster</name>
        <dbReference type="ChEBI" id="CHEBI:49883"/>
    </cofactor>
</comment>
<dbReference type="PROSITE" id="PS51918">
    <property type="entry name" value="RADICAL_SAM"/>
    <property type="match status" value="1"/>
</dbReference>
<evidence type="ECO:0000313" key="8">
    <source>
        <dbReference type="Proteomes" id="UP000268329"/>
    </source>
</evidence>
<dbReference type="SFLD" id="SFLDG01386">
    <property type="entry name" value="main_SPASM_domain-containing"/>
    <property type="match status" value="1"/>
</dbReference>
<dbReference type="PANTHER" id="PTHR43273">
    <property type="entry name" value="ANAEROBIC SULFATASE-MATURATING ENZYME HOMOLOG ASLB-RELATED"/>
    <property type="match status" value="1"/>
</dbReference>
<evidence type="ECO:0000256" key="1">
    <source>
        <dbReference type="ARBA" id="ARBA00001966"/>
    </source>
</evidence>
<dbReference type="GO" id="GO:0051536">
    <property type="term" value="F:iron-sulfur cluster binding"/>
    <property type="evidence" value="ECO:0007669"/>
    <property type="project" value="UniProtKB-KW"/>
</dbReference>
<feature type="domain" description="Radical SAM core" evidence="6">
    <location>
        <begin position="21"/>
        <end position="239"/>
    </location>
</feature>
<evidence type="ECO:0000256" key="4">
    <source>
        <dbReference type="ARBA" id="ARBA00023004"/>
    </source>
</evidence>
<protein>
    <submittedName>
        <fullName evidence="7">Radical SAM protein</fullName>
    </submittedName>
</protein>
<keyword evidence="4" id="KW-0408">Iron</keyword>
<dbReference type="InterPro" id="IPR007197">
    <property type="entry name" value="rSAM"/>
</dbReference>
<evidence type="ECO:0000313" key="7">
    <source>
        <dbReference type="EMBL" id="AYN42461.1"/>
    </source>
</evidence>
<dbReference type="SFLD" id="SFLDG01072">
    <property type="entry name" value="dehydrogenase_like"/>
    <property type="match status" value="1"/>
</dbReference>
<dbReference type="SUPFAM" id="SSF102114">
    <property type="entry name" value="Radical SAM enzymes"/>
    <property type="match status" value="1"/>
</dbReference>
<dbReference type="GO" id="GO:0046872">
    <property type="term" value="F:metal ion binding"/>
    <property type="evidence" value="ECO:0007669"/>
    <property type="project" value="UniProtKB-KW"/>
</dbReference>
<dbReference type="InterPro" id="IPR013785">
    <property type="entry name" value="Aldolase_TIM"/>
</dbReference>
<dbReference type="OrthoDB" id="9782387at2"/>
<dbReference type="Gene3D" id="3.20.20.70">
    <property type="entry name" value="Aldolase class I"/>
    <property type="match status" value="1"/>
</dbReference>
<dbReference type="RefSeq" id="WP_121789887.1">
    <property type="nucleotide sequence ID" value="NZ_CP033073.1"/>
</dbReference>
<dbReference type="Proteomes" id="UP000268329">
    <property type="component" value="Chromosome"/>
</dbReference>
<dbReference type="SFLD" id="SFLDG01067">
    <property type="entry name" value="SPASM/twitch_domain_containing"/>
    <property type="match status" value="1"/>
</dbReference>